<evidence type="ECO:0000256" key="1">
    <source>
        <dbReference type="ARBA" id="ARBA00003081"/>
    </source>
</evidence>
<dbReference type="Gene3D" id="3.40.1390.30">
    <property type="entry name" value="NIF3 (NGG1p interacting factor 3)-like"/>
    <property type="match status" value="2"/>
</dbReference>
<dbReference type="EMBL" id="WTQJ01000021">
    <property type="protein sequence ID" value="MWR12842.1"/>
    <property type="molecule type" value="Genomic_DNA"/>
</dbReference>
<reference evidence="8 11" key="3">
    <citation type="submission" date="2019-12" db="EMBL/GenBank/DDBJ databases">
        <title>Enteriobacteria Tanzani isolates_10434.</title>
        <authorList>
            <person name="Subbiah M."/>
            <person name="Call D."/>
        </authorList>
    </citation>
    <scope>NUCLEOTIDE SEQUENCE [LARGE SCALE GENOMIC DNA]</scope>
    <source>
        <strain evidence="8 11">10434wD1</strain>
    </source>
</reference>
<evidence type="ECO:0000313" key="9">
    <source>
        <dbReference type="EMBL" id="NAG18264.1"/>
    </source>
</evidence>
<dbReference type="Proteomes" id="UP000436141">
    <property type="component" value="Unassembled WGS sequence"/>
</dbReference>
<reference evidence="5 14" key="5">
    <citation type="submission" date="2019-12" db="EMBL/GenBank/DDBJ databases">
        <authorList>
            <consortium name="NARMS: The National Antimicrobial Resistance Monitoring System"/>
        </authorList>
    </citation>
    <scope>NUCLEOTIDE SEQUENCE [LARGE SCALE GENOMIC DNA]</scope>
    <source>
        <strain evidence="5 14">CVM N19EC0510</strain>
    </source>
</reference>
<evidence type="ECO:0000313" key="10">
    <source>
        <dbReference type="Proteomes" id="UP000430387"/>
    </source>
</evidence>
<reference evidence="9 12" key="1">
    <citation type="journal article" date="2019" name="Nat. Med.">
        <title>A library of human gut bacterial isolates paired with longitudinal multiomics data enables mechanistic microbiome research.</title>
        <authorList>
            <person name="Poyet M."/>
            <person name="Groussin M."/>
            <person name="Gibbons S.M."/>
            <person name="Avila-Pacheco J."/>
            <person name="Jiang X."/>
            <person name="Kearney S.M."/>
            <person name="Perrotta A.R."/>
            <person name="Berdy B."/>
            <person name="Zhao S."/>
            <person name="Lieberman T.D."/>
            <person name="Swanson P.K."/>
            <person name="Smith M."/>
            <person name="Roesemann S."/>
            <person name="Alexander J.E."/>
            <person name="Rich S.A."/>
            <person name="Livny J."/>
            <person name="Vlamakis H."/>
            <person name="Clish C."/>
            <person name="Bullock K."/>
            <person name="Deik A."/>
            <person name="Scott J."/>
            <person name="Pierce K.A."/>
            <person name="Xavier R.J."/>
            <person name="Alm E.J."/>
        </authorList>
    </citation>
    <scope>NUCLEOTIDE SEQUENCE [LARGE SCALE GENOMIC DNA]</scope>
    <source>
        <strain evidence="9 12">BIOML-A112</strain>
    </source>
</reference>
<evidence type="ECO:0000313" key="5">
    <source>
        <dbReference type="EMBL" id="EFH6096771.1"/>
    </source>
</evidence>
<accession>A0A0B1HXG7</accession>
<evidence type="ECO:0000313" key="7">
    <source>
        <dbReference type="EMBL" id="MWR12842.1"/>
    </source>
</evidence>
<evidence type="ECO:0000256" key="4">
    <source>
        <dbReference type="PIRSR" id="PIRSR602678-1"/>
    </source>
</evidence>
<dbReference type="GO" id="GO:0046872">
    <property type="term" value="F:metal ion binding"/>
    <property type="evidence" value="ECO:0007669"/>
    <property type="project" value="UniProtKB-KW"/>
</dbReference>
<evidence type="ECO:0000313" key="12">
    <source>
        <dbReference type="Proteomes" id="UP000475070"/>
    </source>
</evidence>
<dbReference type="AlphaFoldDB" id="A0A0B1HXG7"/>
<dbReference type="InterPro" id="IPR036069">
    <property type="entry name" value="DUF34/NIF3_sf"/>
</dbReference>
<dbReference type="EMBL" id="WUIY01000058">
    <property type="protein sequence ID" value="MXI75170.1"/>
    <property type="molecule type" value="Genomic_DNA"/>
</dbReference>
<dbReference type="Proteomes" id="UP000531463">
    <property type="component" value="Unassembled WGS sequence"/>
</dbReference>
<evidence type="ECO:0000313" key="13">
    <source>
        <dbReference type="Proteomes" id="UP000487258"/>
    </source>
</evidence>
<comment type="similarity">
    <text evidence="2">Belongs to the GTP cyclohydrolase I type 2/NIF3 family.</text>
</comment>
<proteinExistence type="inferred from homology"/>
<feature type="binding site" evidence="4">
    <location>
        <position position="248"/>
    </location>
    <ligand>
        <name>a divalent metal cation</name>
        <dbReference type="ChEBI" id="CHEBI:60240"/>
        <label>1</label>
    </ligand>
</feature>
<evidence type="ECO:0000313" key="11">
    <source>
        <dbReference type="Proteomes" id="UP000436141"/>
    </source>
</evidence>
<reference evidence="6 13" key="2">
    <citation type="submission" date="2019-12" db="EMBL/GenBank/DDBJ databases">
        <title>Enteriobacteria Tanzani isolates_10432.</title>
        <authorList>
            <person name="Subbiah M."/>
            <person name="Call D."/>
        </authorList>
    </citation>
    <scope>NUCLEOTIDE SEQUENCE [LARGE SCALE GENOMIC DNA]</scope>
    <source>
        <strain evidence="6 13">10432wF6</strain>
    </source>
</reference>
<dbReference type="Proteomes" id="UP000430387">
    <property type="component" value="Unassembled WGS sequence"/>
</dbReference>
<reference evidence="7 10" key="4">
    <citation type="submission" date="2019-12" db="EMBL/GenBank/DDBJ databases">
        <title>Enteriobacteria Tanzani isolates_8377-8380.</title>
        <authorList>
            <person name="Subbiah M."/>
            <person name="Call D."/>
        </authorList>
    </citation>
    <scope>NUCLEOTIDE SEQUENCE [LARGE SCALE GENOMIC DNA]</scope>
    <source>
        <strain evidence="7 10">8380wG1</strain>
    </source>
</reference>
<dbReference type="InterPro" id="IPR002678">
    <property type="entry name" value="DUF34/NIF3"/>
</dbReference>
<protein>
    <submittedName>
        <fullName evidence="8">NGG1p interacting factor NIF3</fullName>
    </submittedName>
</protein>
<feature type="binding site" evidence="4">
    <location>
        <position position="124"/>
    </location>
    <ligand>
        <name>a divalent metal cation</name>
        <dbReference type="ChEBI" id="CHEBI:60240"/>
        <label>1</label>
    </ligand>
</feature>
<dbReference type="RefSeq" id="WP_000546447.1">
    <property type="nucleotide sequence ID" value="NZ_AP022036.1"/>
</dbReference>
<evidence type="ECO:0000313" key="14">
    <source>
        <dbReference type="Proteomes" id="UP000531463"/>
    </source>
</evidence>
<comment type="subunit">
    <text evidence="3">Toroid-shaped homohexamer. In the hexamer, 3 dimers assemble to form a ring-like structure surrounding a central hole.</text>
</comment>
<name>A0A0B1HXG7_ECOLX</name>
<comment type="function">
    <text evidence="1">Provides significant protection from radiation damage and may be involved in the degradation of radiation-damaged nucleotides.</text>
</comment>
<keyword evidence="4" id="KW-0479">Metal-binding</keyword>
<organism evidence="8 11">
    <name type="scientific">Escherichia coli</name>
    <dbReference type="NCBI Taxonomy" id="562"/>
    <lineage>
        <taxon>Bacteria</taxon>
        <taxon>Pseudomonadati</taxon>
        <taxon>Pseudomonadota</taxon>
        <taxon>Gammaproteobacteria</taxon>
        <taxon>Enterobacterales</taxon>
        <taxon>Enterobacteriaceae</taxon>
        <taxon>Escherichia</taxon>
    </lineage>
</organism>
<dbReference type="EMBL" id="WTMY01000538">
    <property type="protein sequence ID" value="MWL48975.1"/>
    <property type="molecule type" value="Genomic_DNA"/>
</dbReference>
<dbReference type="EMBL" id="WXKQ01000002">
    <property type="protein sequence ID" value="NAG18264.1"/>
    <property type="molecule type" value="Genomic_DNA"/>
</dbReference>
<dbReference type="SUPFAM" id="SSF102705">
    <property type="entry name" value="NIF3 (NGG1p interacting factor 3)-like"/>
    <property type="match status" value="1"/>
</dbReference>
<feature type="binding site" evidence="4">
    <location>
        <position position="65"/>
    </location>
    <ligand>
        <name>a divalent metal cation</name>
        <dbReference type="ChEBI" id="CHEBI:60240"/>
        <label>1</label>
    </ligand>
</feature>
<feature type="binding site" evidence="4">
    <location>
        <position position="244"/>
    </location>
    <ligand>
        <name>a divalent metal cation</name>
        <dbReference type="ChEBI" id="CHEBI:60240"/>
        <label>1</label>
    </ligand>
</feature>
<dbReference type="Proteomes" id="UP000487258">
    <property type="component" value="Unassembled WGS sequence"/>
</dbReference>
<evidence type="ECO:0000313" key="6">
    <source>
        <dbReference type="EMBL" id="MWL48975.1"/>
    </source>
</evidence>
<comment type="caution">
    <text evidence="8">The sequence shown here is derived from an EMBL/GenBank/DDBJ whole genome shotgun (WGS) entry which is preliminary data.</text>
</comment>
<gene>
    <name evidence="5" type="ORF">GAI89_19320</name>
    <name evidence="7" type="ORF">GQA06_03330</name>
    <name evidence="6" type="ORF">GQM04_26500</name>
    <name evidence="8" type="ORF">GRW05_12955</name>
    <name evidence="9" type="ORF">GUC01_04335</name>
</gene>
<evidence type="ECO:0000313" key="8">
    <source>
        <dbReference type="EMBL" id="MXI75170.1"/>
    </source>
</evidence>
<dbReference type="EMBL" id="AASWKH010000020">
    <property type="protein sequence ID" value="EFH6096771.1"/>
    <property type="molecule type" value="Genomic_DNA"/>
</dbReference>
<dbReference type="Proteomes" id="UP000475070">
    <property type="component" value="Unassembled WGS sequence"/>
</dbReference>
<sequence length="280" mass="31765">MHHIKTAADLNCFLNSMVAVSQPTVDKIIFGAEATRINKIGTCWIASMDVLRKAVFEGVNIIITHEPTFYSYADLEGEDLEFSWARKVMGYTHGELSYLKIIEQKKEFMHKNNLVIIRCHDVMDREPTFGMSKALAHQLELDVTNIVASDDMYHVYAIEPDSAINITKRFAKNLKIYNLPGIQFYGDKARVVRTVGIGAGCFCDPIQYMEYQADYYITINDSIKTWVQTQYSKDSGLPMAVIGHSVAEEAGMRRLASYLDLHSGYPCIHFTGGCDYDWIE</sequence>
<dbReference type="Pfam" id="PF01784">
    <property type="entry name" value="DUF34_NIF3"/>
    <property type="match status" value="1"/>
</dbReference>
<evidence type="ECO:0000256" key="3">
    <source>
        <dbReference type="ARBA" id="ARBA00011257"/>
    </source>
</evidence>
<dbReference type="GeneID" id="75202682"/>
<evidence type="ECO:0000256" key="2">
    <source>
        <dbReference type="ARBA" id="ARBA00006964"/>
    </source>
</evidence>